<dbReference type="GO" id="GO:0005506">
    <property type="term" value="F:iron ion binding"/>
    <property type="evidence" value="ECO:0007669"/>
    <property type="project" value="InterPro"/>
</dbReference>
<evidence type="ECO:0000256" key="8">
    <source>
        <dbReference type="SAM" id="MobiDB-lite"/>
    </source>
</evidence>
<feature type="region of interest" description="Disordered" evidence="8">
    <location>
        <begin position="49"/>
        <end position="75"/>
    </location>
</feature>
<dbReference type="AlphaFoldDB" id="A0A835XJG7"/>
<keyword evidence="3" id="KW-0479">Metal-binding</keyword>
<dbReference type="OrthoDB" id="4356at2759"/>
<keyword evidence="6" id="KW-0408">Iron</keyword>
<feature type="compositionally biased region" description="Gly residues" evidence="8">
    <location>
        <begin position="463"/>
        <end position="477"/>
    </location>
</feature>
<evidence type="ECO:0000256" key="3">
    <source>
        <dbReference type="ARBA" id="ARBA00022723"/>
    </source>
</evidence>
<dbReference type="SMART" id="SM00702">
    <property type="entry name" value="P4Hc"/>
    <property type="match status" value="1"/>
</dbReference>
<dbReference type="Gene3D" id="2.60.120.620">
    <property type="entry name" value="q2cbj1_9rhob like domain"/>
    <property type="match status" value="1"/>
</dbReference>
<protein>
    <recommendedName>
        <fullName evidence="9">Prolyl 4-hydroxylase alpha subunit domain-containing protein</fullName>
    </recommendedName>
</protein>
<dbReference type="InterPro" id="IPR044862">
    <property type="entry name" value="Pro_4_hyd_alph_FE2OG_OXY"/>
</dbReference>
<accession>A0A835XJG7</accession>
<evidence type="ECO:0000313" key="11">
    <source>
        <dbReference type="Proteomes" id="UP000612055"/>
    </source>
</evidence>
<comment type="catalytic activity">
    <reaction evidence="7">
        <text>L-prolyl-[collagen] + 2-oxoglutarate + O2 = trans-4-hydroxy-L-prolyl-[collagen] + succinate + CO2</text>
        <dbReference type="Rhea" id="RHEA:18945"/>
        <dbReference type="Rhea" id="RHEA-COMP:11676"/>
        <dbReference type="Rhea" id="RHEA-COMP:11680"/>
        <dbReference type="ChEBI" id="CHEBI:15379"/>
        <dbReference type="ChEBI" id="CHEBI:16526"/>
        <dbReference type="ChEBI" id="CHEBI:16810"/>
        <dbReference type="ChEBI" id="CHEBI:30031"/>
        <dbReference type="ChEBI" id="CHEBI:50342"/>
        <dbReference type="ChEBI" id="CHEBI:61965"/>
        <dbReference type="EC" id="1.14.11.2"/>
    </reaction>
</comment>
<dbReference type="GO" id="GO:0004656">
    <property type="term" value="F:procollagen-proline 4-dioxygenase activity"/>
    <property type="evidence" value="ECO:0007669"/>
    <property type="project" value="UniProtKB-EC"/>
</dbReference>
<dbReference type="PANTHER" id="PTHR10869:SF229">
    <property type="entry name" value="PROLYL 4-HYDROXYLASE ALPHA SUBUNIT DOMAIN-CONTAINING PROTEIN"/>
    <property type="match status" value="1"/>
</dbReference>
<comment type="subcellular location">
    <subcellularLocation>
        <location evidence="2">Endoplasmic reticulum membrane</location>
        <topology evidence="2">Single-pass type II membrane protein</topology>
    </subcellularLocation>
</comment>
<keyword evidence="5" id="KW-0560">Oxidoreductase</keyword>
<comment type="cofactor">
    <cofactor evidence="1">
        <name>L-ascorbate</name>
        <dbReference type="ChEBI" id="CHEBI:38290"/>
    </cofactor>
</comment>
<dbReference type="Proteomes" id="UP000612055">
    <property type="component" value="Unassembled WGS sequence"/>
</dbReference>
<comment type="caution">
    <text evidence="10">The sequence shown here is derived from an EMBL/GenBank/DDBJ whole genome shotgun (WGS) entry which is preliminary data.</text>
</comment>
<sequence length="477" mass="48104">MAQLVSLHSALGGPSARAGRASARAPGPACAPAAPCARAAWVRCRSAPADGAGSGAGAPTPAAPPGPSVAAAADPTADPAQLVGSAWDPEGLFARASGPLDFSSGQQMGDLILRREKERAAKRAAEAAAAAAASPAAAAAATAAPMARGKLPLPAGLPPVRPLPPGLAADPAAGVPVAELPADLVSELDAVLRERHMALDLSYPGLRVIHLDPPVVAVEGFFDHGDCDRMIKAGEASGQMKASLVGAGNVAAYGNAASVRRTSTGMMVTPGIAGPVMDEVVRQLHARGKKLLRAAEGPAWGSSGRLPRPGQYCYEALQFTRYETGQHFLAHEDGFPPHIAAANGFQRHATLLVYLNDVAEGGGTRFDHLGLAVRPQKGKLLLFFPGFADGRSDARSLHTAEDAAEGATKFVTQQWVARGLGAPAAAAGAGAAAAAGKGAVSAAAREEEARLEARERAAKAKGGKGGAKKGFGAGGKK</sequence>
<proteinExistence type="predicted"/>
<evidence type="ECO:0000313" key="10">
    <source>
        <dbReference type="EMBL" id="KAG2484297.1"/>
    </source>
</evidence>
<dbReference type="PANTHER" id="PTHR10869">
    <property type="entry name" value="PROLYL 4-HYDROXYLASE ALPHA SUBUNIT"/>
    <property type="match status" value="1"/>
</dbReference>
<keyword evidence="4" id="KW-0223">Dioxygenase</keyword>
<dbReference type="GO" id="GO:0005789">
    <property type="term" value="C:endoplasmic reticulum membrane"/>
    <property type="evidence" value="ECO:0007669"/>
    <property type="project" value="UniProtKB-SubCell"/>
</dbReference>
<evidence type="ECO:0000256" key="7">
    <source>
        <dbReference type="ARBA" id="ARBA00049169"/>
    </source>
</evidence>
<organism evidence="10 11">
    <name type="scientific">Edaphochlamys debaryana</name>
    <dbReference type="NCBI Taxonomy" id="47281"/>
    <lineage>
        <taxon>Eukaryota</taxon>
        <taxon>Viridiplantae</taxon>
        <taxon>Chlorophyta</taxon>
        <taxon>core chlorophytes</taxon>
        <taxon>Chlorophyceae</taxon>
        <taxon>CS clade</taxon>
        <taxon>Chlamydomonadales</taxon>
        <taxon>Chlamydomonadales incertae sedis</taxon>
        <taxon>Edaphochlamys</taxon>
    </lineage>
</organism>
<evidence type="ECO:0000256" key="4">
    <source>
        <dbReference type="ARBA" id="ARBA00022964"/>
    </source>
</evidence>
<dbReference type="InterPro" id="IPR006620">
    <property type="entry name" value="Pro_4_hyd_alph"/>
</dbReference>
<gene>
    <name evidence="10" type="ORF">HYH03_016843</name>
</gene>
<dbReference type="EMBL" id="JAEHOE010000152">
    <property type="protein sequence ID" value="KAG2484297.1"/>
    <property type="molecule type" value="Genomic_DNA"/>
</dbReference>
<dbReference type="InterPro" id="IPR045054">
    <property type="entry name" value="P4HA-like"/>
</dbReference>
<evidence type="ECO:0000256" key="1">
    <source>
        <dbReference type="ARBA" id="ARBA00001961"/>
    </source>
</evidence>
<keyword evidence="11" id="KW-1185">Reference proteome</keyword>
<dbReference type="Pfam" id="PF13640">
    <property type="entry name" value="2OG-FeII_Oxy_3"/>
    <property type="match status" value="1"/>
</dbReference>
<feature type="region of interest" description="Disordered" evidence="8">
    <location>
        <begin position="450"/>
        <end position="477"/>
    </location>
</feature>
<feature type="domain" description="Prolyl 4-hydroxylase alpha subunit" evidence="9">
    <location>
        <begin position="213"/>
        <end position="417"/>
    </location>
</feature>
<evidence type="ECO:0000259" key="9">
    <source>
        <dbReference type="SMART" id="SM00702"/>
    </source>
</evidence>
<name>A0A835XJG7_9CHLO</name>
<evidence type="ECO:0000256" key="6">
    <source>
        <dbReference type="ARBA" id="ARBA00023004"/>
    </source>
</evidence>
<evidence type="ECO:0000256" key="2">
    <source>
        <dbReference type="ARBA" id="ARBA00004648"/>
    </source>
</evidence>
<evidence type="ECO:0000256" key="5">
    <source>
        <dbReference type="ARBA" id="ARBA00023002"/>
    </source>
</evidence>
<dbReference type="GO" id="GO:0031418">
    <property type="term" value="F:L-ascorbic acid binding"/>
    <property type="evidence" value="ECO:0007669"/>
    <property type="project" value="InterPro"/>
</dbReference>
<reference evidence="10" key="1">
    <citation type="journal article" date="2020" name="bioRxiv">
        <title>Comparative genomics of Chlamydomonas.</title>
        <authorList>
            <person name="Craig R.J."/>
            <person name="Hasan A.R."/>
            <person name="Ness R.W."/>
            <person name="Keightley P.D."/>
        </authorList>
    </citation>
    <scope>NUCLEOTIDE SEQUENCE</scope>
    <source>
        <strain evidence="10">CCAP 11/70</strain>
    </source>
</reference>